<evidence type="ECO:0000256" key="2">
    <source>
        <dbReference type="ARBA" id="ARBA00022801"/>
    </source>
</evidence>
<dbReference type="Pfam" id="PF00271">
    <property type="entry name" value="Helicase_C"/>
    <property type="match status" value="1"/>
</dbReference>
<evidence type="ECO:0000313" key="6">
    <source>
        <dbReference type="EMBL" id="KAE8377307.1"/>
    </source>
</evidence>
<keyword evidence="1" id="KW-0547">Nucleotide-binding</keyword>
<dbReference type="GO" id="GO:0008094">
    <property type="term" value="F:ATP-dependent activity, acting on DNA"/>
    <property type="evidence" value="ECO:0007669"/>
    <property type="project" value="TreeGrafter"/>
</dbReference>
<evidence type="ECO:0000256" key="3">
    <source>
        <dbReference type="ARBA" id="ARBA00022840"/>
    </source>
</evidence>
<dbReference type="PANTHER" id="PTHR45626:SF16">
    <property type="entry name" value="ATP-DEPENDENT HELICASE ULS1"/>
    <property type="match status" value="1"/>
</dbReference>
<sequence>MLGGTDQGIAARRGRQNRTPGAQKYHRILAETRSSSSKIDTALEIVRDIVARREPGWERKKVVIFSQFTSMLDLIEVPLDRHGWAYRHYDGTMKPADRNEATVHFATNPDCLIFLVSMKAGNLG</sequence>
<dbReference type="Proteomes" id="UP000326198">
    <property type="component" value="Unassembled WGS sequence"/>
</dbReference>
<keyword evidence="2" id="KW-0378">Hydrolase</keyword>
<gene>
    <name evidence="6" type="ORF">BDV26DRAFT_293273</name>
</gene>
<proteinExistence type="predicted"/>
<dbReference type="Gene3D" id="3.40.50.300">
    <property type="entry name" value="P-loop containing nucleotide triphosphate hydrolases"/>
    <property type="match status" value="1"/>
</dbReference>
<dbReference type="GO" id="GO:0005634">
    <property type="term" value="C:nucleus"/>
    <property type="evidence" value="ECO:0007669"/>
    <property type="project" value="TreeGrafter"/>
</dbReference>
<dbReference type="SUPFAM" id="SSF52540">
    <property type="entry name" value="P-loop containing nucleoside triphosphate hydrolases"/>
    <property type="match status" value="1"/>
</dbReference>
<dbReference type="GO" id="GO:0005524">
    <property type="term" value="F:ATP binding"/>
    <property type="evidence" value="ECO:0007669"/>
    <property type="project" value="UniProtKB-KW"/>
</dbReference>
<evidence type="ECO:0000256" key="4">
    <source>
        <dbReference type="SAM" id="MobiDB-lite"/>
    </source>
</evidence>
<dbReference type="OrthoDB" id="4506829at2759"/>
<evidence type="ECO:0000313" key="7">
    <source>
        <dbReference type="Proteomes" id="UP000326198"/>
    </source>
</evidence>
<dbReference type="InterPro" id="IPR001650">
    <property type="entry name" value="Helicase_C-like"/>
</dbReference>
<dbReference type="InterPro" id="IPR049730">
    <property type="entry name" value="SNF2/RAD54-like_C"/>
</dbReference>
<protein>
    <recommendedName>
        <fullName evidence="5">Helicase C-terminal domain-containing protein</fullName>
    </recommendedName>
</protein>
<dbReference type="GO" id="GO:0005737">
    <property type="term" value="C:cytoplasm"/>
    <property type="evidence" value="ECO:0007669"/>
    <property type="project" value="TreeGrafter"/>
</dbReference>
<feature type="region of interest" description="Disordered" evidence="4">
    <location>
        <begin position="1"/>
        <end position="25"/>
    </location>
</feature>
<name>A0A5N7B5D8_9EURO</name>
<evidence type="ECO:0000256" key="1">
    <source>
        <dbReference type="ARBA" id="ARBA00022741"/>
    </source>
</evidence>
<dbReference type="AlphaFoldDB" id="A0A5N7B5D8"/>
<dbReference type="CDD" id="cd18793">
    <property type="entry name" value="SF2_C_SNF"/>
    <property type="match status" value="1"/>
</dbReference>
<dbReference type="GO" id="GO:0000724">
    <property type="term" value="P:double-strand break repair via homologous recombination"/>
    <property type="evidence" value="ECO:0007669"/>
    <property type="project" value="TreeGrafter"/>
</dbReference>
<feature type="domain" description="Helicase C-terminal" evidence="5">
    <location>
        <begin position="58"/>
        <end position="124"/>
    </location>
</feature>
<dbReference type="EMBL" id="ML736225">
    <property type="protein sequence ID" value="KAE8377307.1"/>
    <property type="molecule type" value="Genomic_DNA"/>
</dbReference>
<dbReference type="GO" id="GO:0016787">
    <property type="term" value="F:hydrolase activity"/>
    <property type="evidence" value="ECO:0007669"/>
    <property type="project" value="UniProtKB-KW"/>
</dbReference>
<dbReference type="InterPro" id="IPR050628">
    <property type="entry name" value="SNF2_RAD54_helicase_TF"/>
</dbReference>
<dbReference type="PANTHER" id="PTHR45626">
    <property type="entry name" value="TRANSCRIPTION TERMINATION FACTOR 2-RELATED"/>
    <property type="match status" value="1"/>
</dbReference>
<reference evidence="6 7" key="1">
    <citation type="submission" date="2019-04" db="EMBL/GenBank/DDBJ databases">
        <title>Friends and foes A comparative genomics studyof 23 Aspergillus species from section Flavi.</title>
        <authorList>
            <consortium name="DOE Joint Genome Institute"/>
            <person name="Kjaerbolling I."/>
            <person name="Vesth T."/>
            <person name="Frisvad J.C."/>
            <person name="Nybo J.L."/>
            <person name="Theobald S."/>
            <person name="Kildgaard S."/>
            <person name="Isbrandt T."/>
            <person name="Kuo A."/>
            <person name="Sato A."/>
            <person name="Lyhne E.K."/>
            <person name="Kogle M.E."/>
            <person name="Wiebenga A."/>
            <person name="Kun R.S."/>
            <person name="Lubbers R.J."/>
            <person name="Makela M.R."/>
            <person name="Barry K."/>
            <person name="Chovatia M."/>
            <person name="Clum A."/>
            <person name="Daum C."/>
            <person name="Haridas S."/>
            <person name="He G."/>
            <person name="LaButti K."/>
            <person name="Lipzen A."/>
            <person name="Mondo S."/>
            <person name="Riley R."/>
            <person name="Salamov A."/>
            <person name="Simmons B.A."/>
            <person name="Magnuson J.K."/>
            <person name="Henrissat B."/>
            <person name="Mortensen U.H."/>
            <person name="Larsen T.O."/>
            <person name="Devries R.P."/>
            <person name="Grigoriev I.V."/>
            <person name="Machida M."/>
            <person name="Baker S.E."/>
            <person name="Andersen M.R."/>
        </authorList>
    </citation>
    <scope>NUCLEOTIDE SEQUENCE [LARGE SCALE GENOMIC DNA]</scope>
    <source>
        <strain evidence="6 7">IBT 29228</strain>
    </source>
</reference>
<keyword evidence="3" id="KW-0067">ATP-binding</keyword>
<dbReference type="InterPro" id="IPR027417">
    <property type="entry name" value="P-loop_NTPase"/>
</dbReference>
<keyword evidence="7" id="KW-1185">Reference proteome</keyword>
<evidence type="ECO:0000259" key="5">
    <source>
        <dbReference type="Pfam" id="PF00271"/>
    </source>
</evidence>
<organism evidence="6 7">
    <name type="scientific">Aspergillus bertholletiae</name>
    <dbReference type="NCBI Taxonomy" id="1226010"/>
    <lineage>
        <taxon>Eukaryota</taxon>
        <taxon>Fungi</taxon>
        <taxon>Dikarya</taxon>
        <taxon>Ascomycota</taxon>
        <taxon>Pezizomycotina</taxon>
        <taxon>Eurotiomycetes</taxon>
        <taxon>Eurotiomycetidae</taxon>
        <taxon>Eurotiales</taxon>
        <taxon>Aspergillaceae</taxon>
        <taxon>Aspergillus</taxon>
        <taxon>Aspergillus subgen. Circumdati</taxon>
    </lineage>
</organism>
<accession>A0A5N7B5D8</accession>